<dbReference type="InterPro" id="IPR050155">
    <property type="entry name" value="HAD-like_hydrolase_sf"/>
</dbReference>
<dbReference type="HOGENOM" id="CLU_045011_19_2_4"/>
<dbReference type="InterPro" id="IPR006439">
    <property type="entry name" value="HAD-SF_hydro_IA"/>
</dbReference>
<gene>
    <name evidence="1" type="ORF">KB13_916</name>
</gene>
<dbReference type="AlphaFoldDB" id="B6BTS9"/>
<name>B6BTS9_9PROT</name>
<protein>
    <submittedName>
        <fullName evidence="1">HAD-superfamily hydrolase</fullName>
    </submittedName>
</protein>
<dbReference type="PANTHER" id="PTHR43434">
    <property type="entry name" value="PHOSPHOGLYCOLATE PHOSPHATASE"/>
    <property type="match status" value="1"/>
</dbReference>
<dbReference type="EMBL" id="DS995299">
    <property type="protein sequence ID" value="EDZ64784.1"/>
    <property type="molecule type" value="Genomic_DNA"/>
</dbReference>
<evidence type="ECO:0000313" key="2">
    <source>
        <dbReference type="Proteomes" id="UP000004188"/>
    </source>
</evidence>
<reference evidence="2" key="1">
    <citation type="journal article" date="2012" name="Stand. Genomic Sci.">
        <title>Genome sequence of strain HIMB624, a cultured representative from the OM43 clade of marine Betaproteobacteria.</title>
        <authorList>
            <person name="Huggett M.J."/>
            <person name="Hayakawa D.H."/>
            <person name="Rappe M.S."/>
        </authorList>
    </citation>
    <scope>NUCLEOTIDE SEQUENCE [LARGE SCALE GENOMIC DNA]</scope>
    <source>
        <strain evidence="2">KB13</strain>
    </source>
</reference>
<accession>B6BTS9</accession>
<dbReference type="PANTHER" id="PTHR43434:SF24">
    <property type="entry name" value="HYDROLASE-RELATED"/>
    <property type="match status" value="1"/>
</dbReference>
<dbReference type="Gene3D" id="3.40.50.1000">
    <property type="entry name" value="HAD superfamily/HAD-like"/>
    <property type="match status" value="1"/>
</dbReference>
<keyword evidence="2" id="KW-1185">Reference proteome</keyword>
<dbReference type="SUPFAM" id="SSF56784">
    <property type="entry name" value="HAD-like"/>
    <property type="match status" value="1"/>
</dbReference>
<dbReference type="Pfam" id="PF13419">
    <property type="entry name" value="HAD_2"/>
    <property type="match status" value="1"/>
</dbReference>
<dbReference type="Gene3D" id="1.10.150.240">
    <property type="entry name" value="Putative phosphatase, domain 2"/>
    <property type="match status" value="1"/>
</dbReference>
<sequence length="212" mass="23940">MNKLIIFDWDGTIVDSTSHIVQSINKACYTLYNQTFEEKKIKSVIGLSLPVAFKNLTGLESQTEFNEFADLYKKLYIIERPRPFDGVVLGLDRLKKNNFTLAVATGKSRRGLDNDFTAYDLGKYFSDSKTADECFSKPHPQMIEEICANLMFDRTSVTMVGDSLMDQNMAKNGHVNFVGINYGASSQGDFDDYGNFFADSPILLFDWLLNNA</sequence>
<dbReference type="InterPro" id="IPR036412">
    <property type="entry name" value="HAD-like_sf"/>
</dbReference>
<dbReference type="SFLD" id="SFLDG01129">
    <property type="entry name" value="C1.5:_HAD__Beta-PGM__Phosphata"/>
    <property type="match status" value="1"/>
</dbReference>
<dbReference type="InterPro" id="IPR023198">
    <property type="entry name" value="PGP-like_dom2"/>
</dbReference>
<dbReference type="STRING" id="314607.KB13_916"/>
<dbReference type="SFLD" id="SFLDS00003">
    <property type="entry name" value="Haloacid_Dehalogenase"/>
    <property type="match status" value="1"/>
</dbReference>
<dbReference type="GO" id="GO:0005829">
    <property type="term" value="C:cytosol"/>
    <property type="evidence" value="ECO:0007669"/>
    <property type="project" value="TreeGrafter"/>
</dbReference>
<dbReference type="GO" id="GO:0008967">
    <property type="term" value="F:phosphoglycolate phosphatase activity"/>
    <property type="evidence" value="ECO:0007669"/>
    <property type="project" value="TreeGrafter"/>
</dbReference>
<organism evidence="1 2">
    <name type="scientific">beta proteobacterium KB13</name>
    <dbReference type="NCBI Taxonomy" id="314607"/>
    <lineage>
        <taxon>Bacteria</taxon>
        <taxon>Pseudomonadati</taxon>
        <taxon>Pseudomonadota</taxon>
        <taxon>Betaproteobacteria</taxon>
        <taxon>Nitrosomonadales</taxon>
        <taxon>OM43 clade</taxon>
    </lineage>
</organism>
<keyword evidence="1" id="KW-0378">Hydrolase</keyword>
<dbReference type="eggNOG" id="COG0546">
    <property type="taxonomic scope" value="Bacteria"/>
</dbReference>
<dbReference type="NCBIfam" id="TIGR01549">
    <property type="entry name" value="HAD-SF-IA-v1"/>
    <property type="match status" value="1"/>
</dbReference>
<evidence type="ECO:0000313" key="1">
    <source>
        <dbReference type="EMBL" id="EDZ64784.1"/>
    </source>
</evidence>
<dbReference type="GO" id="GO:0006281">
    <property type="term" value="P:DNA repair"/>
    <property type="evidence" value="ECO:0007669"/>
    <property type="project" value="TreeGrafter"/>
</dbReference>
<dbReference type="InterPro" id="IPR041492">
    <property type="entry name" value="HAD_2"/>
</dbReference>
<dbReference type="InterPro" id="IPR023214">
    <property type="entry name" value="HAD_sf"/>
</dbReference>
<dbReference type="Proteomes" id="UP000004188">
    <property type="component" value="Unassembled WGS sequence"/>
</dbReference>
<proteinExistence type="predicted"/>